<keyword evidence="3" id="KW-1185">Reference proteome</keyword>
<comment type="caution">
    <text evidence="2">The sequence shown here is derived from an EMBL/GenBank/DDBJ whole genome shotgun (WGS) entry which is preliminary data.</text>
</comment>
<gene>
    <name evidence="2" type="ORF">GCM10010470_25880</name>
</gene>
<sequence length="107" mass="11440">MTTSQDSAAKPAAARRKPKQPAGATVTLTADQAGQWSVEVSTGKKRVLRPTPVPASAVAQAAKSLHADVADAVEPLLEAAREQQRVRVEQLQQELADAQRMLDELTE</sequence>
<dbReference type="Proteomes" id="UP001500979">
    <property type="component" value="Unassembled WGS sequence"/>
</dbReference>
<evidence type="ECO:0000313" key="3">
    <source>
        <dbReference type="Proteomes" id="UP001500979"/>
    </source>
</evidence>
<dbReference type="EMBL" id="BAAAUX010000012">
    <property type="protein sequence ID" value="GAA2790057.1"/>
    <property type="molecule type" value="Genomic_DNA"/>
</dbReference>
<proteinExistence type="predicted"/>
<dbReference type="Pfam" id="PF19844">
    <property type="entry name" value="DUF6319"/>
    <property type="match status" value="1"/>
</dbReference>
<evidence type="ECO:0000313" key="2">
    <source>
        <dbReference type="EMBL" id="GAA2790057.1"/>
    </source>
</evidence>
<name>A0ABN3VBX3_9PSEU</name>
<reference evidence="2 3" key="1">
    <citation type="journal article" date="2019" name="Int. J. Syst. Evol. Microbiol.">
        <title>The Global Catalogue of Microorganisms (GCM) 10K type strain sequencing project: providing services to taxonomists for standard genome sequencing and annotation.</title>
        <authorList>
            <consortium name="The Broad Institute Genomics Platform"/>
            <consortium name="The Broad Institute Genome Sequencing Center for Infectious Disease"/>
            <person name="Wu L."/>
            <person name="Ma J."/>
        </authorList>
    </citation>
    <scope>NUCLEOTIDE SEQUENCE [LARGE SCALE GENOMIC DNA]</scope>
    <source>
        <strain evidence="2 3">JCM 9383</strain>
    </source>
</reference>
<evidence type="ECO:0000256" key="1">
    <source>
        <dbReference type="SAM" id="MobiDB-lite"/>
    </source>
</evidence>
<feature type="region of interest" description="Disordered" evidence="1">
    <location>
        <begin position="1"/>
        <end position="25"/>
    </location>
</feature>
<protein>
    <submittedName>
        <fullName evidence="2">Uncharacterized protein</fullName>
    </submittedName>
</protein>
<dbReference type="InterPro" id="IPR046282">
    <property type="entry name" value="DUF6319"/>
</dbReference>
<accession>A0ABN3VBX3</accession>
<organism evidence="2 3">
    <name type="scientific">Saccharopolyspora taberi</name>
    <dbReference type="NCBI Taxonomy" id="60895"/>
    <lineage>
        <taxon>Bacteria</taxon>
        <taxon>Bacillati</taxon>
        <taxon>Actinomycetota</taxon>
        <taxon>Actinomycetes</taxon>
        <taxon>Pseudonocardiales</taxon>
        <taxon>Pseudonocardiaceae</taxon>
        <taxon>Saccharopolyspora</taxon>
    </lineage>
</organism>